<feature type="region of interest" description="Disordered" evidence="1">
    <location>
        <begin position="96"/>
        <end position="121"/>
    </location>
</feature>
<gene>
    <name evidence="2" type="ORF">A0H81_14026</name>
</gene>
<feature type="region of interest" description="Disordered" evidence="1">
    <location>
        <begin position="1"/>
        <end position="67"/>
    </location>
</feature>
<sequence length="160" mass="17629">MPGRRGVCADEAWQTRSAAEKHTALSPTQPDGSVRTAFSMRTPSDREHEETEDEDLIEASSHRAWPHRAEDRWATHRVEMHASYRAIVAHRCLPTEPTATANRQSPTVAIRPPPHAESPNPSHRVIAECALRSSVTAALQATSGAGTDNHVRTDRRSITS</sequence>
<organism evidence="2 3">
    <name type="scientific">Grifola frondosa</name>
    <name type="common">Maitake</name>
    <name type="synonym">Polyporus frondosus</name>
    <dbReference type="NCBI Taxonomy" id="5627"/>
    <lineage>
        <taxon>Eukaryota</taxon>
        <taxon>Fungi</taxon>
        <taxon>Dikarya</taxon>
        <taxon>Basidiomycota</taxon>
        <taxon>Agaricomycotina</taxon>
        <taxon>Agaricomycetes</taxon>
        <taxon>Polyporales</taxon>
        <taxon>Grifolaceae</taxon>
        <taxon>Grifola</taxon>
    </lineage>
</organism>
<feature type="region of interest" description="Disordered" evidence="1">
    <location>
        <begin position="140"/>
        <end position="160"/>
    </location>
</feature>
<proteinExistence type="predicted"/>
<feature type="compositionally biased region" description="Polar residues" evidence="1">
    <location>
        <begin position="97"/>
        <end position="107"/>
    </location>
</feature>
<comment type="caution">
    <text evidence="2">The sequence shown here is derived from an EMBL/GenBank/DDBJ whole genome shotgun (WGS) entry which is preliminary data.</text>
</comment>
<keyword evidence="3" id="KW-1185">Reference proteome</keyword>
<accession>A0A1C7LPQ7</accession>
<name>A0A1C7LPQ7_GRIFR</name>
<evidence type="ECO:0000256" key="1">
    <source>
        <dbReference type="SAM" id="MobiDB-lite"/>
    </source>
</evidence>
<dbReference type="Proteomes" id="UP000092993">
    <property type="component" value="Unassembled WGS sequence"/>
</dbReference>
<reference evidence="2 3" key="1">
    <citation type="submission" date="2016-03" db="EMBL/GenBank/DDBJ databases">
        <title>Whole genome sequencing of Grifola frondosa 9006-11.</title>
        <authorList>
            <person name="Min B."/>
            <person name="Park H."/>
            <person name="Kim J.-G."/>
            <person name="Cho H."/>
            <person name="Oh Y.-L."/>
            <person name="Kong W.-S."/>
            <person name="Choi I.-G."/>
        </authorList>
    </citation>
    <scope>NUCLEOTIDE SEQUENCE [LARGE SCALE GENOMIC DNA]</scope>
    <source>
        <strain evidence="2 3">9006-11</strain>
    </source>
</reference>
<evidence type="ECO:0000313" key="2">
    <source>
        <dbReference type="EMBL" id="OBZ65987.1"/>
    </source>
</evidence>
<protein>
    <submittedName>
        <fullName evidence="2">Uncharacterized protein</fullName>
    </submittedName>
</protein>
<dbReference type="AlphaFoldDB" id="A0A1C7LPQ7"/>
<dbReference type="EMBL" id="LUGG01000035">
    <property type="protein sequence ID" value="OBZ65987.1"/>
    <property type="molecule type" value="Genomic_DNA"/>
</dbReference>
<evidence type="ECO:0000313" key="3">
    <source>
        <dbReference type="Proteomes" id="UP000092993"/>
    </source>
</evidence>
<feature type="compositionally biased region" description="Basic and acidic residues" evidence="1">
    <location>
        <begin position="149"/>
        <end position="160"/>
    </location>
</feature>